<feature type="domain" description="Peptidase M14" evidence="8">
    <location>
        <begin position="43"/>
        <end position="318"/>
    </location>
</feature>
<accession>A0AAJ5C1B2</accession>
<dbReference type="Gene3D" id="3.40.630.10">
    <property type="entry name" value="Zn peptidases"/>
    <property type="match status" value="1"/>
</dbReference>
<keyword evidence="7" id="KW-0732">Signal</keyword>
<evidence type="ECO:0000256" key="7">
    <source>
        <dbReference type="SAM" id="SignalP"/>
    </source>
</evidence>
<comment type="similarity">
    <text evidence="2">Belongs to the peptidase M14 family.</text>
</comment>
<dbReference type="PANTHER" id="PTHR11705:SF143">
    <property type="entry name" value="SLL0236 PROTEIN"/>
    <property type="match status" value="1"/>
</dbReference>
<reference evidence="9 10" key="1">
    <citation type="submission" date="2017-06" db="EMBL/GenBank/DDBJ databases">
        <authorList>
            <consortium name="Pathogen Informatics"/>
        </authorList>
    </citation>
    <scope>NUCLEOTIDE SEQUENCE [LARGE SCALE GENOMIC DNA]</scope>
    <source>
        <strain evidence="9 10">NCTC12149</strain>
    </source>
</reference>
<gene>
    <name evidence="9" type="ORF">SAMEA4412673_03057</name>
</gene>
<dbReference type="SUPFAM" id="SSF53187">
    <property type="entry name" value="Zn-dependent exopeptidases"/>
    <property type="match status" value="1"/>
</dbReference>
<evidence type="ECO:0000313" key="10">
    <source>
        <dbReference type="Proteomes" id="UP000215355"/>
    </source>
</evidence>
<sequence length="887" mass="100469">MKNSINLIRLLLFSFAFIQTVFAQQITSPKEHFGFNIGDDYQLATFTETEQYFKKLDQQSDRLLYTVIGKTEEGRDQCMLIISSPENLKNLEEFKNISTKLAHADLSEAEARDLAQKGKSIVWIDGGLHSNEVVGTHQLIQTAYLLASSNDLETKKILENSIVLMVHANPDGQELISNWYMREKTPNKRSGNYVPVLYQKYAGHDNNRDFFMLNLKESQNMARQLFVEWIPQIMYNHHQTAPAGAVVAGAPYRDPFNYVFDPILMSGIDALGAAMSSRLNAEGKPGYTAKDGSVFSTWYNGGLRTTTYFHNMMGLLTEMIGNPTPFEIPLVPNRLIPNNDTQNPVIPQVWHFQQSIDYSVSLNYAVLNYASRYKDEVLYNMFRMGKNSIERGSKDFWPLSPSKVAVIDTAFQQAKRKDPKIENNREAERKLLGSLFDNKSLRDPRGFIIPADQADFVKATDFVNALIQNGIDIQQANADFTVNGKKYVKGSYIIKTDQAFRPHILDMFEPQDHPDDFQYPGGPPIPPYDAAGWTLAYLMDVKFDRILDDFNGPFQDLTNGKVIQLAEVAKPKGKYLRLPATINESFRVSNDLLKQGKNVWRDESNGDIYVENNANVKLIFAAEASNSLPKQSKKIKTLRIALWDTYGGSMPSGWLRFLMEKYHYNFDVIYAPDIDKGNLNAKYDIIIFPGNSIPRFNSNANASSYYGRMPAEAPENIPSPYKERWGRLTEQKSIPVLKAFLENGGKIVTIGSSSDLAEHLELGVENHLVDAQHKALKRTDFYTPGSVLTAKVAKGIASTWGYNDQIDLYYSNDNLYRITNNNIKPLMWFDSEKVLKSGWSWGQKYLKDGVIAFEAPVGKGKLVSFGNDINFRAQTHGTFKLLFNQLQ</sequence>
<evidence type="ECO:0000256" key="1">
    <source>
        <dbReference type="ARBA" id="ARBA00001947"/>
    </source>
</evidence>
<evidence type="ECO:0000256" key="3">
    <source>
        <dbReference type="ARBA" id="ARBA00022670"/>
    </source>
</evidence>
<dbReference type="Pfam" id="PF00246">
    <property type="entry name" value="Peptidase_M14"/>
    <property type="match status" value="1"/>
</dbReference>
<keyword evidence="9" id="KW-0121">Carboxypeptidase</keyword>
<keyword evidence="3" id="KW-0645">Protease</keyword>
<dbReference type="GO" id="GO:0004181">
    <property type="term" value="F:metallocarboxypeptidase activity"/>
    <property type="evidence" value="ECO:0007669"/>
    <property type="project" value="InterPro"/>
</dbReference>
<dbReference type="CDD" id="cd06240">
    <property type="entry name" value="M14-like"/>
    <property type="match status" value="1"/>
</dbReference>
<organism evidence="9 10">
    <name type="scientific">Sphingobacterium mizutaii</name>
    <dbReference type="NCBI Taxonomy" id="1010"/>
    <lineage>
        <taxon>Bacteria</taxon>
        <taxon>Pseudomonadati</taxon>
        <taxon>Bacteroidota</taxon>
        <taxon>Sphingobacteriia</taxon>
        <taxon>Sphingobacteriales</taxon>
        <taxon>Sphingobacteriaceae</taxon>
        <taxon>Sphingobacterium</taxon>
    </lineage>
</organism>
<evidence type="ECO:0000256" key="6">
    <source>
        <dbReference type="ARBA" id="ARBA00023049"/>
    </source>
</evidence>
<dbReference type="EMBL" id="LT906468">
    <property type="protein sequence ID" value="SNV54243.1"/>
    <property type="molecule type" value="Genomic_DNA"/>
</dbReference>
<dbReference type="InterPro" id="IPR000834">
    <property type="entry name" value="Peptidase_M14"/>
</dbReference>
<feature type="chain" id="PRO_5042488905" evidence="7">
    <location>
        <begin position="24"/>
        <end position="887"/>
    </location>
</feature>
<dbReference type="SMART" id="SM00631">
    <property type="entry name" value="Zn_pept"/>
    <property type="match status" value="1"/>
</dbReference>
<protein>
    <submittedName>
        <fullName evidence="9">Zinc carboxypeptidase</fullName>
    </submittedName>
</protein>
<keyword evidence="5" id="KW-0862">Zinc</keyword>
<evidence type="ECO:0000256" key="5">
    <source>
        <dbReference type="ARBA" id="ARBA00022833"/>
    </source>
</evidence>
<feature type="signal peptide" evidence="7">
    <location>
        <begin position="1"/>
        <end position="23"/>
    </location>
</feature>
<dbReference type="GO" id="GO:0008270">
    <property type="term" value="F:zinc ion binding"/>
    <property type="evidence" value="ECO:0007669"/>
    <property type="project" value="InterPro"/>
</dbReference>
<name>A0AAJ5C1B2_9SPHI</name>
<dbReference type="Proteomes" id="UP000215355">
    <property type="component" value="Chromosome 1"/>
</dbReference>
<dbReference type="GO" id="GO:0006508">
    <property type="term" value="P:proteolysis"/>
    <property type="evidence" value="ECO:0007669"/>
    <property type="project" value="UniProtKB-KW"/>
</dbReference>
<keyword evidence="6" id="KW-0482">Metalloprotease</keyword>
<evidence type="ECO:0000313" key="9">
    <source>
        <dbReference type="EMBL" id="SNV54243.1"/>
    </source>
</evidence>
<evidence type="ECO:0000259" key="8">
    <source>
        <dbReference type="SMART" id="SM00631"/>
    </source>
</evidence>
<evidence type="ECO:0000256" key="4">
    <source>
        <dbReference type="ARBA" id="ARBA00022801"/>
    </source>
</evidence>
<keyword evidence="4" id="KW-0378">Hydrolase</keyword>
<dbReference type="GO" id="GO:0005615">
    <property type="term" value="C:extracellular space"/>
    <property type="evidence" value="ECO:0007669"/>
    <property type="project" value="TreeGrafter"/>
</dbReference>
<dbReference type="AlphaFoldDB" id="A0AAJ5C1B2"/>
<comment type="cofactor">
    <cofactor evidence="1">
        <name>Zn(2+)</name>
        <dbReference type="ChEBI" id="CHEBI:29105"/>
    </cofactor>
</comment>
<proteinExistence type="inferred from homology"/>
<dbReference type="RefSeq" id="WP_093098333.1">
    <property type="nucleotide sequence ID" value="NZ_FNGK01000002.1"/>
</dbReference>
<dbReference type="PANTHER" id="PTHR11705">
    <property type="entry name" value="PROTEASE FAMILY M14 CARBOXYPEPTIDASE A,B"/>
    <property type="match status" value="1"/>
</dbReference>
<dbReference type="KEGG" id="smiz:4412673_03057"/>
<evidence type="ECO:0000256" key="2">
    <source>
        <dbReference type="ARBA" id="ARBA00005988"/>
    </source>
</evidence>